<organism evidence="8 9">
    <name type="scientific">candidate division WWE3 bacterium CG06_land_8_20_14_3_00_42_16</name>
    <dbReference type="NCBI Taxonomy" id="1975083"/>
    <lineage>
        <taxon>Bacteria</taxon>
        <taxon>Katanobacteria</taxon>
    </lineage>
</organism>
<evidence type="ECO:0000259" key="7">
    <source>
        <dbReference type="PROSITE" id="PS50926"/>
    </source>
</evidence>
<keyword evidence="5" id="KW-0175">Coiled coil</keyword>
<feature type="domain" description="TRAM" evidence="7">
    <location>
        <begin position="233"/>
        <end position="294"/>
    </location>
</feature>
<reference evidence="9" key="1">
    <citation type="submission" date="2017-09" db="EMBL/GenBank/DDBJ databases">
        <title>Depth-based differentiation of microbial function through sediment-hosted aquifers and enrichment of novel symbionts in the deep terrestrial subsurface.</title>
        <authorList>
            <person name="Probst A.J."/>
            <person name="Ladd B."/>
            <person name="Jarett J.K."/>
            <person name="Geller-Mcgrath D.E."/>
            <person name="Sieber C.M.K."/>
            <person name="Emerson J.B."/>
            <person name="Anantharaman K."/>
            <person name="Thomas B.C."/>
            <person name="Malmstrom R."/>
            <person name="Stieglmeier M."/>
            <person name="Klingl A."/>
            <person name="Woyke T."/>
            <person name="Ryan C.M."/>
            <person name="Banfield J.F."/>
        </authorList>
    </citation>
    <scope>NUCLEOTIDE SEQUENCE [LARGE SCALE GENOMIC DNA]</scope>
</reference>
<evidence type="ECO:0000256" key="1">
    <source>
        <dbReference type="ARBA" id="ARBA00001946"/>
    </source>
</evidence>
<dbReference type="InterPro" id="IPR052041">
    <property type="entry name" value="Nucleic_acid_metab_PIN/TRAM"/>
</dbReference>
<evidence type="ECO:0000256" key="2">
    <source>
        <dbReference type="ARBA" id="ARBA00022722"/>
    </source>
</evidence>
<dbReference type="InterPro" id="IPR002716">
    <property type="entry name" value="PIN_dom"/>
</dbReference>
<feature type="transmembrane region" description="Helical" evidence="6">
    <location>
        <begin position="7"/>
        <end position="27"/>
    </location>
</feature>
<protein>
    <submittedName>
        <fullName evidence="8">PIN domain nuclease</fullName>
    </submittedName>
</protein>
<dbReference type="PANTHER" id="PTHR11603">
    <property type="entry name" value="AAA FAMILY ATPASE"/>
    <property type="match status" value="1"/>
</dbReference>
<evidence type="ECO:0000256" key="6">
    <source>
        <dbReference type="SAM" id="Phobius"/>
    </source>
</evidence>
<dbReference type="EMBL" id="PEWD01000027">
    <property type="protein sequence ID" value="PIU69140.1"/>
    <property type="molecule type" value="Genomic_DNA"/>
</dbReference>
<keyword evidence="2" id="KW-0540">Nuclease</keyword>
<keyword evidence="4" id="KW-0460">Magnesium</keyword>
<keyword evidence="3" id="KW-0378">Hydrolase</keyword>
<name>A0A2M7APA6_UNCKA</name>
<dbReference type="Pfam" id="PF01938">
    <property type="entry name" value="TRAM"/>
    <property type="match status" value="1"/>
</dbReference>
<dbReference type="InterPro" id="IPR029060">
    <property type="entry name" value="PIN-like_dom_sf"/>
</dbReference>
<gene>
    <name evidence="8" type="ORF">COS81_01265</name>
</gene>
<keyword evidence="6" id="KW-0472">Membrane</keyword>
<keyword evidence="6" id="KW-1133">Transmembrane helix</keyword>
<dbReference type="GO" id="GO:0004518">
    <property type="term" value="F:nuclease activity"/>
    <property type="evidence" value="ECO:0007669"/>
    <property type="project" value="UniProtKB-KW"/>
</dbReference>
<dbReference type="GO" id="GO:0016787">
    <property type="term" value="F:hydrolase activity"/>
    <property type="evidence" value="ECO:0007669"/>
    <property type="project" value="UniProtKB-KW"/>
</dbReference>
<comment type="cofactor">
    <cofactor evidence="1">
        <name>Mg(2+)</name>
        <dbReference type="ChEBI" id="CHEBI:18420"/>
    </cofactor>
</comment>
<dbReference type="Proteomes" id="UP000229916">
    <property type="component" value="Unassembled WGS sequence"/>
</dbReference>
<comment type="caution">
    <text evidence="8">The sequence shown here is derived from an EMBL/GenBank/DDBJ whole genome shotgun (WGS) entry which is preliminary data.</text>
</comment>
<feature type="coiled-coil region" evidence="5">
    <location>
        <begin position="71"/>
        <end position="98"/>
    </location>
</feature>
<dbReference type="Pfam" id="PF01850">
    <property type="entry name" value="PIN"/>
    <property type="match status" value="1"/>
</dbReference>
<dbReference type="SMART" id="SM00670">
    <property type="entry name" value="PINc"/>
    <property type="match status" value="1"/>
</dbReference>
<dbReference type="PROSITE" id="PS50926">
    <property type="entry name" value="TRAM"/>
    <property type="match status" value="1"/>
</dbReference>
<dbReference type="SUPFAM" id="SSF88723">
    <property type="entry name" value="PIN domain-like"/>
    <property type="match status" value="1"/>
</dbReference>
<evidence type="ECO:0000256" key="4">
    <source>
        <dbReference type="ARBA" id="ARBA00022842"/>
    </source>
</evidence>
<dbReference type="Gene3D" id="3.40.50.1010">
    <property type="entry name" value="5'-nuclease"/>
    <property type="match status" value="1"/>
</dbReference>
<dbReference type="InterPro" id="IPR002792">
    <property type="entry name" value="TRAM_dom"/>
</dbReference>
<evidence type="ECO:0000256" key="3">
    <source>
        <dbReference type="ARBA" id="ARBA00022801"/>
    </source>
</evidence>
<dbReference type="AlphaFoldDB" id="A0A2M7APA6"/>
<evidence type="ECO:0000313" key="9">
    <source>
        <dbReference type="Proteomes" id="UP000229916"/>
    </source>
</evidence>
<sequence>MLKKAFIRIILGVGFTFLGFILSNVYFNTHPLFGISYLGQTLAGFIAGTIGLLLIPILIEHLKNSIQRMVVSIIRETNQQLQKRREQQQSQSSEKDKRAQFGFESILVDTSAIIDGRIGEIMNLGFLPSLLIVPRFILVELQHVADSTDVLKRNRGRRGLELLEQMRKNPEIKIRIVDKDFLQIKGVDSKLVRLAKEMRSKILTTDYNLNKVAKVSGVKVLNVNELSNAIKTVVLPGERIRVKVIQEGKELRQGVGYLPDGTMVVVEEGKNLMGQIVDVQVSRIFQTAAGRMIFVQLVKKAV</sequence>
<dbReference type="CDD" id="cd09877">
    <property type="entry name" value="PIN_YacL-like"/>
    <property type="match status" value="1"/>
</dbReference>
<evidence type="ECO:0000313" key="8">
    <source>
        <dbReference type="EMBL" id="PIU69140.1"/>
    </source>
</evidence>
<proteinExistence type="predicted"/>
<dbReference type="PANTHER" id="PTHR11603:SF147">
    <property type="entry name" value="MEMBRANE PROTEIN"/>
    <property type="match status" value="1"/>
</dbReference>
<evidence type="ECO:0000256" key="5">
    <source>
        <dbReference type="SAM" id="Coils"/>
    </source>
</evidence>
<feature type="transmembrane region" description="Helical" evidence="6">
    <location>
        <begin position="33"/>
        <end position="59"/>
    </location>
</feature>
<accession>A0A2M7APA6</accession>
<keyword evidence="6" id="KW-0812">Transmembrane</keyword>